<reference evidence="3 4" key="1">
    <citation type="journal article" date="2024" name="Plant J.">
        <title>Genome sequences and population genomics reveal climatic adaptation and genomic divergence between two closely related sweetgum species.</title>
        <authorList>
            <person name="Xu W.Q."/>
            <person name="Ren C.Q."/>
            <person name="Zhang X.Y."/>
            <person name="Comes H.P."/>
            <person name="Liu X.H."/>
            <person name="Li Y.G."/>
            <person name="Kettle C.J."/>
            <person name="Jalonen R."/>
            <person name="Gaisberger H."/>
            <person name="Ma Y.Z."/>
            <person name="Qiu Y.X."/>
        </authorList>
    </citation>
    <scope>NUCLEOTIDE SEQUENCE [LARGE SCALE GENOMIC DNA]</scope>
    <source>
        <strain evidence="3">Hangzhou</strain>
    </source>
</reference>
<accession>A0AAP0RCX9</accession>
<evidence type="ECO:0000313" key="3">
    <source>
        <dbReference type="EMBL" id="KAK9275433.1"/>
    </source>
</evidence>
<sequence length="139" mass="15496">MPVSMIILAWNCRGLAQASTVRQVKAVVQVQWPNCIFLSKTKDCDWTSCLIEGDALKVVNAILKPHNCPWEFEVIIGDIVEDLRCLPKVGFDYVPKRVNSVAHAMARWSLITSLSGFFPTQSLPFSILEACLLDGCNWG</sequence>
<name>A0AAP0RCX9_LIQFO</name>
<dbReference type="Proteomes" id="UP001415857">
    <property type="component" value="Unassembled WGS sequence"/>
</dbReference>
<evidence type="ECO:0000313" key="4">
    <source>
        <dbReference type="Proteomes" id="UP001415857"/>
    </source>
</evidence>
<dbReference type="GO" id="GO:0004523">
    <property type="term" value="F:RNA-DNA hybrid ribonuclease activity"/>
    <property type="evidence" value="ECO:0007669"/>
    <property type="project" value="InterPro"/>
</dbReference>
<dbReference type="AlphaFoldDB" id="A0AAP0RCX9"/>
<comment type="caution">
    <text evidence="3">The sequence shown here is derived from an EMBL/GenBank/DDBJ whole genome shotgun (WGS) entry which is preliminary data.</text>
</comment>
<dbReference type="EMBL" id="JBBPBK010000011">
    <property type="protein sequence ID" value="KAK9275433.1"/>
    <property type="molecule type" value="Genomic_DNA"/>
</dbReference>
<dbReference type="GO" id="GO:0003676">
    <property type="term" value="F:nucleic acid binding"/>
    <property type="evidence" value="ECO:0007669"/>
    <property type="project" value="InterPro"/>
</dbReference>
<dbReference type="Pfam" id="PF13456">
    <property type="entry name" value="RVT_3"/>
    <property type="match status" value="1"/>
</dbReference>
<dbReference type="InterPro" id="IPR002156">
    <property type="entry name" value="RNaseH_domain"/>
</dbReference>
<organism evidence="3 4">
    <name type="scientific">Liquidambar formosana</name>
    <name type="common">Formosan gum</name>
    <dbReference type="NCBI Taxonomy" id="63359"/>
    <lineage>
        <taxon>Eukaryota</taxon>
        <taxon>Viridiplantae</taxon>
        <taxon>Streptophyta</taxon>
        <taxon>Embryophyta</taxon>
        <taxon>Tracheophyta</taxon>
        <taxon>Spermatophyta</taxon>
        <taxon>Magnoliopsida</taxon>
        <taxon>eudicotyledons</taxon>
        <taxon>Gunneridae</taxon>
        <taxon>Pentapetalae</taxon>
        <taxon>Saxifragales</taxon>
        <taxon>Altingiaceae</taxon>
        <taxon>Liquidambar</taxon>
    </lineage>
</organism>
<evidence type="ECO:0000259" key="2">
    <source>
        <dbReference type="Pfam" id="PF13456"/>
    </source>
</evidence>
<protein>
    <recommendedName>
        <fullName evidence="2">RNase H type-1 domain-containing protein</fullName>
    </recommendedName>
</protein>
<feature type="chain" id="PRO_5042866796" description="RNase H type-1 domain-containing protein" evidence="1">
    <location>
        <begin position="19"/>
        <end position="139"/>
    </location>
</feature>
<gene>
    <name evidence="3" type="ORF">L1049_022698</name>
</gene>
<keyword evidence="4" id="KW-1185">Reference proteome</keyword>
<proteinExistence type="predicted"/>
<evidence type="ECO:0000256" key="1">
    <source>
        <dbReference type="SAM" id="SignalP"/>
    </source>
</evidence>
<feature type="domain" description="RNase H type-1" evidence="2">
    <location>
        <begin position="38"/>
        <end position="108"/>
    </location>
</feature>
<feature type="signal peptide" evidence="1">
    <location>
        <begin position="1"/>
        <end position="18"/>
    </location>
</feature>
<keyword evidence="1" id="KW-0732">Signal</keyword>